<dbReference type="Gene3D" id="3.90.1150.10">
    <property type="entry name" value="Aspartate Aminotransferase, domain 1"/>
    <property type="match status" value="1"/>
</dbReference>
<dbReference type="SUPFAM" id="SSF53383">
    <property type="entry name" value="PLP-dependent transferases"/>
    <property type="match status" value="1"/>
</dbReference>
<dbReference type="CDD" id="cd02781">
    <property type="entry name" value="MopB_CT_Acetylene-hydratase"/>
    <property type="match status" value="1"/>
</dbReference>
<keyword evidence="4" id="KW-0479">Metal-binding</keyword>
<evidence type="ECO:0000256" key="1">
    <source>
        <dbReference type="ARBA" id="ARBA00001933"/>
    </source>
</evidence>
<dbReference type="Gene3D" id="2.40.40.20">
    <property type="match status" value="1"/>
</dbReference>
<comment type="similarity">
    <text evidence="2">Belongs to the class-V pyridoxal-phosphate-dependent aminotransferase family. NifS/IscS subfamily.</text>
</comment>
<evidence type="ECO:0000259" key="9">
    <source>
        <dbReference type="PROSITE" id="PS51669"/>
    </source>
</evidence>
<sequence>MDKRTLEWKKGICGICPAGCWIEAGMQAGKMVDIRADTSHQLGMICRRGQHAPEIIYSEQRLKYPLKRVGPKGKHAFERISWDEAYDCIVKNLNAIKAESGPEAVSIYTGRGAFELSLCDMYQPKDVAVSSASNILFPFGSPNTMGVGALCYVSFAMIAPDVTLGSMLINMYTDIENAELLFVWGANPATDSPPLDMARLEAAAKRGCDMVVIDPRYTETAKRTGAEWIAIRPGTDGALALSMMGVLIDEDLYDEKFVEQWTHGFADLTGYVQHFRPEVVERITGVPADKIRELARRIARATGAAPVMYTGLEYSNSGIQAVRAVLSLFAISGHLDTPGGTGLAMRGQHFPVNRSCNQQNPDLARAAARDKFPLYSDYRGESHASGLVDAVLHSEPYSIRGLIIHGASLLTSWPQTSIWRKTLSKLDFVVSIDRQLTADAAYADIVLPATTMFEIDSYMVYGPIFRLREKLVEPVGEARNDYLIMAELAKRLGYGHLYPQTEEDMIRFALKDSGYTLEDIQRNGGWVKLPTPMMEYKKYEKGSLRADGKPGFETPTGKFEIWSSKLEEYGYEPLPKYVEPVEGPQAAPELSQRFPLVFNSGARPQTDFRSQHHGIKGLNKDNPEPTVEINSDDARERGIEPGDLVELRTPRGAVPFRARVSQDIVRGAIEANMGGGTPVGPKAWQEWNVNELTDLYNYDEISGFPVYKALLCEVVKIKSADAKTRLRLTDSEKGTKADFTFKGSDRKKNRQRIYLDNNATTAIAKSVKEAMQPYLDSLFGNPSSIHSTGRDARDAVDKARRQVARLIGARPKRIIFTGGGSEANNLALKGIAFARQSTGRHIITSRVEHPAILQTTDFLERQGFRITYLEVDRRGLVQPQKLEEALTDDTILVSIMLANNEVGSIQPIRELVQIAHAQSVLFHTDAVQAAGKIPIDIEKLDVDLLSLSGHKFHAPKGVGALYVRKGLELESLIHGGQQESGRRAGTENVAAIVGMGKAAELALHDLPKSPAMARLRDRLQNGIQALVPQSHLNGHLEQRLPNTLNMTLPGLRGESLVVALDQHGISFSSGSACKSGSPKPTHVLMAMGCSEEDAHCAVRFSLDAGIRQKDIDVTLAELKNVLLEIETTVRFLPCK</sequence>
<dbReference type="Gene3D" id="3.40.228.10">
    <property type="entry name" value="Dimethylsulfoxide Reductase, domain 2"/>
    <property type="match status" value="1"/>
</dbReference>
<dbReference type="SMART" id="SM00926">
    <property type="entry name" value="Molybdop_Fe4S4"/>
    <property type="match status" value="1"/>
</dbReference>
<dbReference type="GO" id="GO:0018818">
    <property type="term" value="F:acetylene hydratase activity"/>
    <property type="evidence" value="ECO:0007669"/>
    <property type="project" value="InterPro"/>
</dbReference>
<dbReference type="EC" id="2.8.1.7" evidence="3"/>
<name>A0A3B1C0R1_9ZZZZ</name>
<dbReference type="Pfam" id="PF00266">
    <property type="entry name" value="Aminotran_5"/>
    <property type="match status" value="1"/>
</dbReference>
<dbReference type="InterPro" id="IPR015421">
    <property type="entry name" value="PyrdxlP-dep_Trfase_major"/>
</dbReference>
<dbReference type="InterPro" id="IPR006657">
    <property type="entry name" value="MoPterin_dinucl-bd_dom"/>
</dbReference>
<dbReference type="Pfam" id="PF01568">
    <property type="entry name" value="Molydop_binding"/>
    <property type="match status" value="1"/>
</dbReference>
<dbReference type="PANTHER" id="PTHR11601">
    <property type="entry name" value="CYSTEINE DESULFURYLASE FAMILY MEMBER"/>
    <property type="match status" value="1"/>
</dbReference>
<gene>
    <name evidence="10" type="ORF">MNBD_GAMMA24-453</name>
</gene>
<dbReference type="Gene3D" id="2.20.25.90">
    <property type="entry name" value="ADC-like domains"/>
    <property type="match status" value="1"/>
</dbReference>
<dbReference type="GO" id="GO:0046872">
    <property type="term" value="F:metal ion binding"/>
    <property type="evidence" value="ECO:0007669"/>
    <property type="project" value="UniProtKB-KW"/>
</dbReference>
<evidence type="ECO:0000313" key="10">
    <source>
        <dbReference type="EMBL" id="VAX12275.1"/>
    </source>
</evidence>
<feature type="domain" description="4Fe-4S Mo/W bis-MGD-type" evidence="9">
    <location>
        <begin position="6"/>
        <end position="60"/>
    </location>
</feature>
<dbReference type="InterPro" id="IPR009010">
    <property type="entry name" value="Asp_de-COase-like_dom_sf"/>
</dbReference>
<dbReference type="Pfam" id="PF04879">
    <property type="entry name" value="Molybdop_Fe4S4"/>
    <property type="match status" value="1"/>
</dbReference>
<dbReference type="InterPro" id="IPR015424">
    <property type="entry name" value="PyrdxlP-dep_Trfase"/>
</dbReference>
<evidence type="ECO:0000256" key="3">
    <source>
        <dbReference type="ARBA" id="ARBA00012239"/>
    </source>
</evidence>
<evidence type="ECO:0000256" key="8">
    <source>
        <dbReference type="SAM" id="MobiDB-lite"/>
    </source>
</evidence>
<dbReference type="Pfam" id="PF00384">
    <property type="entry name" value="Molybdopterin"/>
    <property type="match status" value="1"/>
</dbReference>
<dbReference type="PROSITE" id="PS00595">
    <property type="entry name" value="AA_TRANSFER_CLASS_5"/>
    <property type="match status" value="1"/>
</dbReference>
<dbReference type="InterPro" id="IPR000192">
    <property type="entry name" value="Aminotrans_V_dom"/>
</dbReference>
<organism evidence="10">
    <name type="scientific">hydrothermal vent metagenome</name>
    <dbReference type="NCBI Taxonomy" id="652676"/>
    <lineage>
        <taxon>unclassified sequences</taxon>
        <taxon>metagenomes</taxon>
        <taxon>ecological metagenomes</taxon>
    </lineage>
</organism>
<evidence type="ECO:0000256" key="4">
    <source>
        <dbReference type="ARBA" id="ARBA00022723"/>
    </source>
</evidence>
<dbReference type="Gene3D" id="3.40.640.10">
    <property type="entry name" value="Type I PLP-dependent aspartate aminotransferase-like (Major domain)"/>
    <property type="match status" value="1"/>
</dbReference>
<dbReference type="Gene3D" id="3.40.50.740">
    <property type="match status" value="1"/>
</dbReference>
<keyword evidence="6" id="KW-0408">Iron</keyword>
<evidence type="ECO:0000256" key="6">
    <source>
        <dbReference type="ARBA" id="ARBA00023004"/>
    </source>
</evidence>
<dbReference type="GO" id="GO:0031071">
    <property type="term" value="F:cysteine desulfurase activity"/>
    <property type="evidence" value="ECO:0007669"/>
    <property type="project" value="UniProtKB-EC"/>
</dbReference>
<dbReference type="SUPFAM" id="SSF53706">
    <property type="entry name" value="Formate dehydrogenase/DMSO reductase, domains 1-3"/>
    <property type="match status" value="1"/>
</dbReference>
<dbReference type="InterPro" id="IPR006963">
    <property type="entry name" value="Mopterin_OxRdtase_4Fe-4S_dom"/>
</dbReference>
<dbReference type="GO" id="GO:0043546">
    <property type="term" value="F:molybdopterin cofactor binding"/>
    <property type="evidence" value="ECO:0007669"/>
    <property type="project" value="InterPro"/>
</dbReference>
<dbReference type="SUPFAM" id="SSF50692">
    <property type="entry name" value="ADC-like"/>
    <property type="match status" value="1"/>
</dbReference>
<evidence type="ECO:0000256" key="5">
    <source>
        <dbReference type="ARBA" id="ARBA00022898"/>
    </source>
</evidence>
<dbReference type="EMBL" id="UOFZ01000028">
    <property type="protein sequence ID" value="VAX12275.1"/>
    <property type="molecule type" value="Genomic_DNA"/>
</dbReference>
<dbReference type="InterPro" id="IPR006656">
    <property type="entry name" value="Mopterin_OxRdtase"/>
</dbReference>
<keyword evidence="7" id="KW-0411">Iron-sulfur</keyword>
<feature type="region of interest" description="Disordered" evidence="8">
    <location>
        <begin position="605"/>
        <end position="630"/>
    </location>
</feature>
<keyword evidence="10" id="KW-0808">Transferase</keyword>
<dbReference type="AlphaFoldDB" id="A0A3B1C0R1"/>
<keyword evidence="5" id="KW-0663">Pyridoxal phosphate</keyword>
<dbReference type="GO" id="GO:0016491">
    <property type="term" value="F:oxidoreductase activity"/>
    <property type="evidence" value="ECO:0007669"/>
    <property type="project" value="InterPro"/>
</dbReference>
<protein>
    <recommendedName>
        <fullName evidence="3">cysteine desulfurase</fullName>
        <ecNumber evidence="3">2.8.1.7</ecNumber>
    </recommendedName>
</protein>
<dbReference type="FunFam" id="3.40.640.10:FF:000084">
    <property type="entry name" value="IscS-like cysteine desulfurase"/>
    <property type="match status" value="1"/>
</dbReference>
<evidence type="ECO:0000256" key="7">
    <source>
        <dbReference type="ARBA" id="ARBA00023014"/>
    </source>
</evidence>
<dbReference type="Gene3D" id="1.10.260.50">
    <property type="match status" value="1"/>
</dbReference>
<evidence type="ECO:0000256" key="2">
    <source>
        <dbReference type="ARBA" id="ARBA00006490"/>
    </source>
</evidence>
<dbReference type="InterPro" id="IPR020578">
    <property type="entry name" value="Aminotrans_V_PyrdxlP_BS"/>
</dbReference>
<dbReference type="InterPro" id="IPR037949">
    <property type="entry name" value="MopB_CT_Acetylene-hydratase"/>
</dbReference>
<dbReference type="PROSITE" id="PS51669">
    <property type="entry name" value="4FE4S_MOW_BIS_MGD"/>
    <property type="match status" value="1"/>
</dbReference>
<dbReference type="PANTHER" id="PTHR11601:SF34">
    <property type="entry name" value="CYSTEINE DESULFURASE"/>
    <property type="match status" value="1"/>
</dbReference>
<dbReference type="InterPro" id="IPR015422">
    <property type="entry name" value="PyrdxlP-dep_Trfase_small"/>
</dbReference>
<dbReference type="GO" id="GO:0051536">
    <property type="term" value="F:iron-sulfur cluster binding"/>
    <property type="evidence" value="ECO:0007669"/>
    <property type="project" value="UniProtKB-KW"/>
</dbReference>
<proteinExistence type="inferred from homology"/>
<accession>A0A3B1C0R1</accession>
<comment type="cofactor">
    <cofactor evidence="1">
        <name>pyridoxal 5'-phosphate</name>
        <dbReference type="ChEBI" id="CHEBI:597326"/>
    </cofactor>
</comment>
<reference evidence="10" key="1">
    <citation type="submission" date="2018-06" db="EMBL/GenBank/DDBJ databases">
        <authorList>
            <person name="Zhirakovskaya E."/>
        </authorList>
    </citation>
    <scope>NUCLEOTIDE SEQUENCE</scope>
</reference>